<dbReference type="InterPro" id="IPR050188">
    <property type="entry name" value="RluA_PseudoU_synthase"/>
</dbReference>
<name>A0ABV2B366_9GAMM</name>
<evidence type="ECO:0000313" key="10">
    <source>
        <dbReference type="EMBL" id="MES1930090.1"/>
    </source>
</evidence>
<reference evidence="10 11" key="1">
    <citation type="submission" date="2013-03" db="EMBL/GenBank/DDBJ databases">
        <title>Salinisphaera dokdonensis CL-ES53 Genome Sequencing.</title>
        <authorList>
            <person name="Li C."/>
            <person name="Lai Q."/>
            <person name="Shao Z."/>
        </authorList>
    </citation>
    <scope>NUCLEOTIDE SEQUENCE [LARGE SCALE GENOMIC DNA]</scope>
    <source>
        <strain evidence="10 11">CL-ES53</strain>
    </source>
</reference>
<dbReference type="PANTHER" id="PTHR21600">
    <property type="entry name" value="MITOCHONDRIAL RNA PSEUDOURIDINE SYNTHASE"/>
    <property type="match status" value="1"/>
</dbReference>
<evidence type="ECO:0000256" key="7">
    <source>
        <dbReference type="PROSITE-ProRule" id="PRU00182"/>
    </source>
</evidence>
<dbReference type="Gene3D" id="3.30.2350.10">
    <property type="entry name" value="Pseudouridine synthase"/>
    <property type="match status" value="1"/>
</dbReference>
<dbReference type="EC" id="5.4.99.-" evidence="8"/>
<keyword evidence="6 8" id="KW-0413">Isomerase</keyword>
<evidence type="ECO:0000256" key="4">
    <source>
        <dbReference type="ARBA" id="ARBA00022552"/>
    </source>
</evidence>
<dbReference type="InterPro" id="IPR020103">
    <property type="entry name" value="PsdUridine_synth_cat_dom_sf"/>
</dbReference>
<comment type="similarity">
    <text evidence="3 8">Belongs to the pseudouridine synthase RluA family.</text>
</comment>
<accession>A0ABV2B366</accession>
<dbReference type="RefSeq" id="WP_353111978.1">
    <property type="nucleotide sequence ID" value="NZ_APND01000004.1"/>
</dbReference>
<evidence type="ECO:0000259" key="9">
    <source>
        <dbReference type="SMART" id="SM00363"/>
    </source>
</evidence>
<dbReference type="InterPro" id="IPR006224">
    <property type="entry name" value="PsdUridine_synth_RluA-like_CS"/>
</dbReference>
<keyword evidence="11" id="KW-1185">Reference proteome</keyword>
<dbReference type="SUPFAM" id="SSF55120">
    <property type="entry name" value="Pseudouridine synthase"/>
    <property type="match status" value="1"/>
</dbReference>
<dbReference type="PROSITE" id="PS50889">
    <property type="entry name" value="S4"/>
    <property type="match status" value="1"/>
</dbReference>
<dbReference type="Proteomes" id="UP001460888">
    <property type="component" value="Unassembled WGS sequence"/>
</dbReference>
<dbReference type="SUPFAM" id="SSF55174">
    <property type="entry name" value="Alpha-L RNA-binding motif"/>
    <property type="match status" value="1"/>
</dbReference>
<dbReference type="InterPro" id="IPR002942">
    <property type="entry name" value="S4_RNA-bd"/>
</dbReference>
<keyword evidence="4" id="KW-0698">rRNA processing</keyword>
<comment type="caution">
    <text evidence="10">The sequence shown here is derived from an EMBL/GenBank/DDBJ whole genome shotgun (WGS) entry which is preliminary data.</text>
</comment>
<dbReference type="InterPro" id="IPR036986">
    <property type="entry name" value="S4_RNA-bd_sf"/>
</dbReference>
<feature type="domain" description="RNA-binding S4" evidence="9">
    <location>
        <begin position="1"/>
        <end position="60"/>
    </location>
</feature>
<dbReference type="InterPro" id="IPR006145">
    <property type="entry name" value="PsdUridine_synth_RsuA/RluA"/>
</dbReference>
<evidence type="ECO:0000256" key="2">
    <source>
        <dbReference type="ARBA" id="ARBA00002876"/>
    </source>
</evidence>
<evidence type="ECO:0000256" key="8">
    <source>
        <dbReference type="RuleBase" id="RU362028"/>
    </source>
</evidence>
<comment type="function">
    <text evidence="2">Responsible for synthesis of pseudouridine from uracil at positions 955, 2504 and 2580 in 23S ribosomal RNA.</text>
</comment>
<evidence type="ECO:0000256" key="1">
    <source>
        <dbReference type="ARBA" id="ARBA00000381"/>
    </source>
</evidence>
<dbReference type="CDD" id="cd02869">
    <property type="entry name" value="PseudoU_synth_RluA_like"/>
    <property type="match status" value="1"/>
</dbReference>
<evidence type="ECO:0000313" key="11">
    <source>
        <dbReference type="Proteomes" id="UP001460888"/>
    </source>
</evidence>
<evidence type="ECO:0000256" key="5">
    <source>
        <dbReference type="ARBA" id="ARBA00022884"/>
    </source>
</evidence>
<dbReference type="CDD" id="cd00165">
    <property type="entry name" value="S4"/>
    <property type="match status" value="1"/>
</dbReference>
<organism evidence="10 11">
    <name type="scientific">Salinisphaera dokdonensis CL-ES53</name>
    <dbReference type="NCBI Taxonomy" id="1304272"/>
    <lineage>
        <taxon>Bacteria</taxon>
        <taxon>Pseudomonadati</taxon>
        <taxon>Pseudomonadota</taxon>
        <taxon>Gammaproteobacteria</taxon>
        <taxon>Salinisphaerales</taxon>
        <taxon>Salinisphaeraceae</taxon>
        <taxon>Salinisphaera</taxon>
    </lineage>
</organism>
<evidence type="ECO:0000256" key="6">
    <source>
        <dbReference type="ARBA" id="ARBA00023235"/>
    </source>
</evidence>
<protein>
    <recommendedName>
        <fullName evidence="8">Pseudouridine synthase</fullName>
        <ecNumber evidence="8">5.4.99.-</ecNumber>
    </recommendedName>
</protein>
<sequence>MRLDNFLLRTFKNVPKSKVYRIIRSGEVRVNRGRAKPGTRLAEADEIRLPPVRQKEKPGPGRPPDHLIKRVDKALLVERDDVLVFNKPPGLAVHAGSGLRFGLIEILRVSRAGEYVELVHRLDRHTSGCLLVARSRAALDSLRAGLNDAAASKRYLALVDGHWQHGSIEVDVPLSRDVERSGERMVVVDTAGGKASVSHFTPIAFYRDATLMSVEIKTGRTHQIRVHAAHCGHPVAADDKYGANARAARWRERGLERMFLHAEHLQLQHAGETLDIKAPLADDLHKILDTLEPNQ</sequence>
<comment type="catalytic activity">
    <reaction evidence="8">
        <text>a uridine in RNA = a pseudouridine in RNA</text>
        <dbReference type="Rhea" id="RHEA:48348"/>
        <dbReference type="Rhea" id="RHEA-COMP:12068"/>
        <dbReference type="Rhea" id="RHEA-COMP:12069"/>
        <dbReference type="ChEBI" id="CHEBI:65314"/>
        <dbReference type="ChEBI" id="CHEBI:65315"/>
    </reaction>
</comment>
<dbReference type="Gene3D" id="3.10.290.10">
    <property type="entry name" value="RNA-binding S4 domain"/>
    <property type="match status" value="1"/>
</dbReference>
<dbReference type="SMART" id="SM00363">
    <property type="entry name" value="S4"/>
    <property type="match status" value="1"/>
</dbReference>
<proteinExistence type="inferred from homology"/>
<dbReference type="InterPro" id="IPR006225">
    <property type="entry name" value="PsdUridine_synth_RluC/D"/>
</dbReference>
<comment type="catalytic activity">
    <reaction evidence="1">
        <text>uridine(955/2504/2580) in 23S rRNA = pseudouridine(955/2504/2580) in 23S rRNA</text>
        <dbReference type="Rhea" id="RHEA:42528"/>
        <dbReference type="Rhea" id="RHEA-COMP:10099"/>
        <dbReference type="Rhea" id="RHEA-COMP:10100"/>
        <dbReference type="ChEBI" id="CHEBI:65314"/>
        <dbReference type="ChEBI" id="CHEBI:65315"/>
        <dbReference type="EC" id="5.4.99.24"/>
    </reaction>
</comment>
<dbReference type="Pfam" id="PF01479">
    <property type="entry name" value="S4"/>
    <property type="match status" value="1"/>
</dbReference>
<dbReference type="Pfam" id="PF00849">
    <property type="entry name" value="PseudoU_synth_2"/>
    <property type="match status" value="1"/>
</dbReference>
<gene>
    <name evidence="10" type="ORF">SADO_12583</name>
</gene>
<keyword evidence="5 7" id="KW-0694">RNA-binding</keyword>
<dbReference type="PANTHER" id="PTHR21600:SF92">
    <property type="entry name" value="RIBOSOMAL LARGE SUBUNIT PSEUDOURIDINE SYNTHASE C"/>
    <property type="match status" value="1"/>
</dbReference>
<dbReference type="NCBIfam" id="TIGR00005">
    <property type="entry name" value="rluA_subfam"/>
    <property type="match status" value="1"/>
</dbReference>
<evidence type="ECO:0000256" key="3">
    <source>
        <dbReference type="ARBA" id="ARBA00010876"/>
    </source>
</evidence>
<dbReference type="EMBL" id="APND01000004">
    <property type="protein sequence ID" value="MES1930090.1"/>
    <property type="molecule type" value="Genomic_DNA"/>
</dbReference>
<dbReference type="PROSITE" id="PS01129">
    <property type="entry name" value="PSI_RLU"/>
    <property type="match status" value="1"/>
</dbReference>